<feature type="region of interest" description="Disordered" evidence="1">
    <location>
        <begin position="1"/>
        <end position="32"/>
    </location>
</feature>
<name>A0ABW6DJA7_9BACT</name>
<gene>
    <name evidence="2" type="ORF">SKC37_01940</name>
</gene>
<organism evidence="2 3">
    <name type="scientific">Aquirufa esocilacus</name>
    <dbReference type="NCBI Taxonomy" id="3096513"/>
    <lineage>
        <taxon>Bacteria</taxon>
        <taxon>Pseudomonadati</taxon>
        <taxon>Bacteroidota</taxon>
        <taxon>Cytophagia</taxon>
        <taxon>Cytophagales</taxon>
        <taxon>Flectobacillaceae</taxon>
        <taxon>Aquirufa</taxon>
    </lineage>
</organism>
<evidence type="ECO:0000256" key="1">
    <source>
        <dbReference type="SAM" id="MobiDB-lite"/>
    </source>
</evidence>
<reference evidence="2 3" key="1">
    <citation type="submission" date="2024-03" db="EMBL/GenBank/DDBJ databases">
        <title>Aquirufa genome sequencing.</title>
        <authorList>
            <person name="Pitt A."/>
            <person name="Hahn M.W."/>
        </authorList>
    </citation>
    <scope>NUCLEOTIDE SEQUENCE [LARGE SCALE GENOMIC DNA]</scope>
    <source>
        <strain evidence="2 3">HETE-83D</strain>
    </source>
</reference>
<dbReference type="Proteomes" id="UP001598019">
    <property type="component" value="Unassembled WGS sequence"/>
</dbReference>
<accession>A0ABW6DJA7</accession>
<keyword evidence="3" id="KW-1185">Reference proteome</keyword>
<proteinExistence type="predicted"/>
<sequence length="146" mass="16799">MPKEIRDQIAKENIRIQKDNDNYREEQRKKKEEEIKNRKHKIENCNNFKDNTGNYTGFIIEDVFYYDSKNVYPLRTLVDGTPGNTVAVSFFHLDNDGNQCNIDVEIPTDLVVPNIIVSSEKVKLNFTCTAGQLKSGNIINSISRVD</sequence>
<evidence type="ECO:0000313" key="3">
    <source>
        <dbReference type="Proteomes" id="UP001598019"/>
    </source>
</evidence>
<protein>
    <submittedName>
        <fullName evidence="2">Uncharacterized protein</fullName>
    </submittedName>
</protein>
<comment type="caution">
    <text evidence="2">The sequence shown here is derived from an EMBL/GenBank/DDBJ whole genome shotgun (WGS) entry which is preliminary data.</text>
</comment>
<evidence type="ECO:0000313" key="2">
    <source>
        <dbReference type="EMBL" id="MFD3407405.1"/>
    </source>
</evidence>
<dbReference type="EMBL" id="JBBKXX010000001">
    <property type="protein sequence ID" value="MFD3407405.1"/>
    <property type="molecule type" value="Genomic_DNA"/>
</dbReference>